<gene>
    <name evidence="1" type="ORF">DIJ64_03265</name>
</gene>
<accession>A0AAD0P6E7</accession>
<protein>
    <submittedName>
        <fullName evidence="1">Uncharacterized protein</fullName>
    </submittedName>
</protein>
<name>A0AAD0P6E7_MYCLR</name>
<sequence length="87" mass="9659">MLKSVISRSTCFEVLYLAAVLGTRRYDDIDVDTVRTILTEAARLAEELVAESFGYAERNPPVFDPAIHTISMLAELVKSVQAIKEAE</sequence>
<dbReference type="AlphaFoldDB" id="A0AAD0P6E7"/>
<evidence type="ECO:0000313" key="2">
    <source>
        <dbReference type="Proteomes" id="UP000249682"/>
    </source>
</evidence>
<evidence type="ECO:0000313" key="1">
    <source>
        <dbReference type="EMBL" id="AWV47467.1"/>
    </source>
</evidence>
<dbReference type="Proteomes" id="UP000249682">
    <property type="component" value="Chromosome"/>
</dbReference>
<dbReference type="EMBL" id="CP029543">
    <property type="protein sequence ID" value="AWV47467.1"/>
    <property type="molecule type" value="Genomic_DNA"/>
</dbReference>
<proteinExistence type="predicted"/>
<organism evidence="1 2">
    <name type="scientific">Mycobacterium leprae</name>
    <dbReference type="NCBI Taxonomy" id="1769"/>
    <lineage>
        <taxon>Bacteria</taxon>
        <taxon>Bacillati</taxon>
        <taxon>Actinomycetota</taxon>
        <taxon>Actinomycetes</taxon>
        <taxon>Mycobacteriales</taxon>
        <taxon>Mycobacteriaceae</taxon>
        <taxon>Mycobacterium</taxon>
    </lineage>
</organism>
<reference evidence="1 2" key="1">
    <citation type="submission" date="2018-05" db="EMBL/GenBank/DDBJ databases">
        <title>Evolution of small genomes with special reference to Mycobacterium leprae.</title>
        <authorList>
            <person name="Mohanty P.S."/>
            <person name="Bansal A.K."/>
            <person name="Gupta U.D."/>
            <person name="Naaz F."/>
            <person name="Dwivedi V.D."/>
            <person name="Singh H."/>
            <person name="Gupta G."/>
            <person name="Sharma S."/>
            <person name="Arora M."/>
        </authorList>
    </citation>
    <scope>NUCLEOTIDE SEQUENCE [LARGE SCALE GENOMIC DNA]</scope>
    <source>
        <strain evidence="1 2">MRHRU-235-G</strain>
    </source>
</reference>